<keyword evidence="9" id="KW-1133">Transmembrane helix</keyword>
<dbReference type="InterPro" id="IPR001128">
    <property type="entry name" value="Cyt_P450"/>
</dbReference>
<keyword evidence="6 8" id="KW-0503">Monooxygenase</keyword>
<dbReference type="PANTHER" id="PTHR46206:SF1">
    <property type="entry name" value="P450, PUTATIVE (EUROFUNG)-RELATED"/>
    <property type="match status" value="1"/>
</dbReference>
<dbReference type="AlphaFoldDB" id="A0A409YF46"/>
<keyword evidence="5 7" id="KW-0408">Iron</keyword>
<dbReference type="PRINTS" id="PR00465">
    <property type="entry name" value="EP450IV"/>
</dbReference>
<dbReference type="GO" id="GO:0020037">
    <property type="term" value="F:heme binding"/>
    <property type="evidence" value="ECO:0007669"/>
    <property type="project" value="InterPro"/>
</dbReference>
<feature type="transmembrane region" description="Helical" evidence="9">
    <location>
        <begin position="6"/>
        <end position="27"/>
    </location>
</feature>
<gene>
    <name evidence="10" type="ORF">CVT26_013125</name>
</gene>
<dbReference type="OrthoDB" id="1844152at2759"/>
<keyword evidence="9" id="KW-0472">Membrane</keyword>
<dbReference type="GO" id="GO:0016705">
    <property type="term" value="F:oxidoreductase activity, acting on paired donors, with incorporation or reduction of molecular oxygen"/>
    <property type="evidence" value="ECO:0007669"/>
    <property type="project" value="InterPro"/>
</dbReference>
<comment type="caution">
    <text evidence="10">The sequence shown here is derived from an EMBL/GenBank/DDBJ whole genome shotgun (WGS) entry which is preliminary data.</text>
</comment>
<evidence type="ECO:0000256" key="2">
    <source>
        <dbReference type="ARBA" id="ARBA00010617"/>
    </source>
</evidence>
<dbReference type="EMBL" id="NHYE01000918">
    <property type="protein sequence ID" value="PPR01642.1"/>
    <property type="molecule type" value="Genomic_DNA"/>
</dbReference>
<evidence type="ECO:0000313" key="10">
    <source>
        <dbReference type="EMBL" id="PPR01642.1"/>
    </source>
</evidence>
<evidence type="ECO:0000256" key="8">
    <source>
        <dbReference type="RuleBase" id="RU000461"/>
    </source>
</evidence>
<evidence type="ECO:0000256" key="4">
    <source>
        <dbReference type="ARBA" id="ARBA00023002"/>
    </source>
</evidence>
<dbReference type="SUPFAM" id="SSF48264">
    <property type="entry name" value="Cytochrome P450"/>
    <property type="match status" value="1"/>
</dbReference>
<sequence length="364" mass="40946">MYQNDSLSVAVVAILFPSIYLISRAILGSSTYRLRHIPTVGGSSGLISSYFTSFRFYFHGHVLIQEGYEKYPSSVFKIASMSRWIVGRFVAIKVSRVVKLVERHIRPLAEDRIEQIMQGNKPNGTESSTLLTWLVDETLKSQRLLDFDDLSRRVLDTSFVAVGTMLSTFPDVLINLAAYPKYVSPMREEVLAVTTKEGWTKSAVGKMHKVDSFIKETLRIGIGSSTGNRKIFKDFTLSNGVTLPAGTFVSFPTCAIHLDEQHYHNSHEFQGFRFAEMTVGERPDTTGTNQLVTLAPEFLAFGIGRHACPGRFFASYTLKVALAHVLLNFDVDFLDSSNTQVMKFWFQALSIPYSTPELILRKRV</sequence>
<evidence type="ECO:0000256" key="5">
    <source>
        <dbReference type="ARBA" id="ARBA00023004"/>
    </source>
</evidence>
<evidence type="ECO:0000256" key="3">
    <source>
        <dbReference type="ARBA" id="ARBA00022723"/>
    </source>
</evidence>
<dbReference type="Pfam" id="PF00067">
    <property type="entry name" value="p450"/>
    <property type="match status" value="1"/>
</dbReference>
<evidence type="ECO:0008006" key="12">
    <source>
        <dbReference type="Google" id="ProtNLM"/>
    </source>
</evidence>
<keyword evidence="7 8" id="KW-0349">Heme</keyword>
<evidence type="ECO:0000256" key="1">
    <source>
        <dbReference type="ARBA" id="ARBA00001971"/>
    </source>
</evidence>
<dbReference type="Gene3D" id="1.10.630.10">
    <property type="entry name" value="Cytochrome P450"/>
    <property type="match status" value="1"/>
</dbReference>
<protein>
    <recommendedName>
        <fullName evidence="12">Cytochrome P450</fullName>
    </recommendedName>
</protein>
<comment type="cofactor">
    <cofactor evidence="1 7">
        <name>heme</name>
        <dbReference type="ChEBI" id="CHEBI:30413"/>
    </cofactor>
</comment>
<proteinExistence type="inferred from homology"/>
<dbReference type="InParanoid" id="A0A409YF46"/>
<dbReference type="Proteomes" id="UP000284706">
    <property type="component" value="Unassembled WGS sequence"/>
</dbReference>
<keyword evidence="3 7" id="KW-0479">Metal-binding</keyword>
<dbReference type="STRING" id="231916.A0A409YF46"/>
<comment type="similarity">
    <text evidence="2 8">Belongs to the cytochrome P450 family.</text>
</comment>
<dbReference type="GO" id="GO:0004497">
    <property type="term" value="F:monooxygenase activity"/>
    <property type="evidence" value="ECO:0007669"/>
    <property type="project" value="UniProtKB-KW"/>
</dbReference>
<name>A0A409YF46_9AGAR</name>
<dbReference type="PANTHER" id="PTHR46206">
    <property type="entry name" value="CYTOCHROME P450"/>
    <property type="match status" value="1"/>
</dbReference>
<evidence type="ECO:0000256" key="6">
    <source>
        <dbReference type="ARBA" id="ARBA00023033"/>
    </source>
</evidence>
<organism evidence="10 11">
    <name type="scientific">Gymnopilus dilepis</name>
    <dbReference type="NCBI Taxonomy" id="231916"/>
    <lineage>
        <taxon>Eukaryota</taxon>
        <taxon>Fungi</taxon>
        <taxon>Dikarya</taxon>
        <taxon>Basidiomycota</taxon>
        <taxon>Agaricomycotina</taxon>
        <taxon>Agaricomycetes</taxon>
        <taxon>Agaricomycetidae</taxon>
        <taxon>Agaricales</taxon>
        <taxon>Agaricineae</taxon>
        <taxon>Hymenogastraceae</taxon>
        <taxon>Gymnopilus</taxon>
    </lineage>
</organism>
<reference evidence="10 11" key="1">
    <citation type="journal article" date="2018" name="Evol. Lett.">
        <title>Horizontal gene cluster transfer increased hallucinogenic mushroom diversity.</title>
        <authorList>
            <person name="Reynolds H.T."/>
            <person name="Vijayakumar V."/>
            <person name="Gluck-Thaler E."/>
            <person name="Korotkin H.B."/>
            <person name="Matheny P.B."/>
            <person name="Slot J.C."/>
        </authorList>
    </citation>
    <scope>NUCLEOTIDE SEQUENCE [LARGE SCALE GENOMIC DNA]</scope>
    <source>
        <strain evidence="10 11">SRW20</strain>
    </source>
</reference>
<dbReference type="InterPro" id="IPR002403">
    <property type="entry name" value="Cyt_P450_E_grp-IV"/>
</dbReference>
<evidence type="ECO:0000256" key="7">
    <source>
        <dbReference type="PIRSR" id="PIRSR602403-1"/>
    </source>
</evidence>
<dbReference type="PROSITE" id="PS00086">
    <property type="entry name" value="CYTOCHROME_P450"/>
    <property type="match status" value="1"/>
</dbReference>
<accession>A0A409YF46</accession>
<dbReference type="CDD" id="cd11041">
    <property type="entry name" value="CYP503A1-like"/>
    <property type="match status" value="1"/>
</dbReference>
<keyword evidence="9" id="KW-0812">Transmembrane</keyword>
<feature type="binding site" description="axial binding residue" evidence="7">
    <location>
        <position position="308"/>
    </location>
    <ligand>
        <name>heme</name>
        <dbReference type="ChEBI" id="CHEBI:30413"/>
    </ligand>
    <ligandPart>
        <name>Fe</name>
        <dbReference type="ChEBI" id="CHEBI:18248"/>
    </ligandPart>
</feature>
<dbReference type="InterPro" id="IPR036396">
    <property type="entry name" value="Cyt_P450_sf"/>
</dbReference>
<keyword evidence="4 8" id="KW-0560">Oxidoreductase</keyword>
<evidence type="ECO:0000313" key="11">
    <source>
        <dbReference type="Proteomes" id="UP000284706"/>
    </source>
</evidence>
<keyword evidence="11" id="KW-1185">Reference proteome</keyword>
<dbReference type="InterPro" id="IPR017972">
    <property type="entry name" value="Cyt_P450_CS"/>
</dbReference>
<dbReference type="GO" id="GO:0005506">
    <property type="term" value="F:iron ion binding"/>
    <property type="evidence" value="ECO:0007669"/>
    <property type="project" value="InterPro"/>
</dbReference>
<evidence type="ECO:0000256" key="9">
    <source>
        <dbReference type="SAM" id="Phobius"/>
    </source>
</evidence>